<dbReference type="InterPro" id="IPR013784">
    <property type="entry name" value="Carb-bd-like_fold"/>
</dbReference>
<dbReference type="Pfam" id="PF13620">
    <property type="entry name" value="CarboxypepD_reg"/>
    <property type="match status" value="1"/>
</dbReference>
<dbReference type="OrthoDB" id="9805017at2"/>
<dbReference type="EMBL" id="VOOR01000049">
    <property type="protein sequence ID" value="TXB61654.1"/>
    <property type="molecule type" value="Genomic_DNA"/>
</dbReference>
<accession>A0A5C6RHY5</accession>
<dbReference type="InterPro" id="IPR013431">
    <property type="entry name" value="Delta_60_rpt"/>
</dbReference>
<dbReference type="Pfam" id="PF17164">
    <property type="entry name" value="DUF5122"/>
    <property type="match status" value="7"/>
</dbReference>
<protein>
    <recommendedName>
        <fullName evidence="3">Carboxypeptidase regulatory-like domain-containing protein</fullName>
    </recommendedName>
</protein>
<dbReference type="NCBIfam" id="TIGR02608">
    <property type="entry name" value="delta_60_rpt"/>
    <property type="match status" value="4"/>
</dbReference>
<dbReference type="CDD" id="cd14252">
    <property type="entry name" value="Dockerin_like"/>
    <property type="match status" value="1"/>
</dbReference>
<evidence type="ECO:0000313" key="1">
    <source>
        <dbReference type="EMBL" id="TXB61654.1"/>
    </source>
</evidence>
<dbReference type="PANTHER" id="PTHR31778">
    <property type="entry name" value="BUD SITE SELECTION PROTEIN RAX2"/>
    <property type="match status" value="1"/>
</dbReference>
<dbReference type="GO" id="GO:1902929">
    <property type="term" value="C:plasma membrane of growing cell tip"/>
    <property type="evidence" value="ECO:0007669"/>
    <property type="project" value="TreeGrafter"/>
</dbReference>
<dbReference type="InterPro" id="IPR036439">
    <property type="entry name" value="Dockerin_dom_sf"/>
</dbReference>
<dbReference type="GO" id="GO:0030246">
    <property type="term" value="F:carbohydrate binding"/>
    <property type="evidence" value="ECO:0007669"/>
    <property type="project" value="InterPro"/>
</dbReference>
<evidence type="ECO:0000313" key="2">
    <source>
        <dbReference type="Proteomes" id="UP000321580"/>
    </source>
</evidence>
<dbReference type="Proteomes" id="UP000321580">
    <property type="component" value="Unassembled WGS sequence"/>
</dbReference>
<evidence type="ECO:0008006" key="3">
    <source>
        <dbReference type="Google" id="ProtNLM"/>
    </source>
</evidence>
<dbReference type="Gene3D" id="1.10.1330.10">
    <property type="entry name" value="Dockerin domain"/>
    <property type="match status" value="1"/>
</dbReference>
<keyword evidence="2" id="KW-1185">Reference proteome</keyword>
<proteinExistence type="predicted"/>
<reference evidence="1 2" key="1">
    <citation type="submission" date="2019-08" db="EMBL/GenBank/DDBJ databases">
        <title>Genome of Phaeodactylibacter luteus.</title>
        <authorList>
            <person name="Bowman J.P."/>
        </authorList>
    </citation>
    <scope>NUCLEOTIDE SEQUENCE [LARGE SCALE GENOMIC DNA]</scope>
    <source>
        <strain evidence="1 2">KCTC 42180</strain>
    </source>
</reference>
<gene>
    <name evidence="1" type="ORF">FRY97_17895</name>
</gene>
<dbReference type="AlphaFoldDB" id="A0A5C6RHY5"/>
<dbReference type="SUPFAM" id="SSF49452">
    <property type="entry name" value="Starch-binding domain-like"/>
    <property type="match status" value="1"/>
</dbReference>
<dbReference type="Gene3D" id="2.80.10.50">
    <property type="match status" value="4"/>
</dbReference>
<dbReference type="SUPFAM" id="SSF101898">
    <property type="entry name" value="NHL repeat"/>
    <property type="match status" value="2"/>
</dbReference>
<dbReference type="Gene3D" id="2.60.40.1120">
    <property type="entry name" value="Carboxypeptidase-like, regulatory domain"/>
    <property type="match status" value="1"/>
</dbReference>
<sequence>MRLAIQQVLVILCQTAACRPCKLQQTVRVSLTNYIIPMLHKSLPLAGLILLLPLFCLAQVFDSQLSPLITRVGDIQKIRVLPNGSFYAAGDFTLANRTEESSVARFLTDGSLDESFQATLPFSTTALAVQPDGKVIIGGFFTGPSAPEGLTILRLNTDGSQDLTFQAGFIPQGNINDIEVEFNGTILVAGSFTLYDGMAAQGLVRLNDNGSLQQIISLDPNRTIFANDLITQVNGRFAVAGVAVGGPNGPEGYLSYRTYNGVPVGNFSYSSDLPGVNNFMTSVRDITFDNLGRIVLTASTFLIRYAVVVLNVDGSINNWSDIFGIPMDVALDPQGSVLVAGEFNGVNAVHRYLPNEGLDFYNAGPGADGVIREMVVADDGRILLGGNFSRFNGAAALGLERLSPTGLPIPSFNPAVERPGRVLSIARYDDSRVCIGGDFTMIGNTFSPNIARLMLSDGTYDPSFSQPGISYRNIIRTITVDPQGRIYLGGTNNNTGSNIAQSPVLRLMPDGQIDGSFAPSPLPLGEINSLVPLGNGQVLAVGNFNVFNPGIIAQSATVYEANGAINTAFSDRFSGQARAALQQADGNILLAGPGMSLDGAPSAPMLRLTPSLQIDGSFSAPAGFTCLEGCEVHMAELPNGQLMIGGAFAVGADSLLVRLQPGGQLDASFQLDGPLSPESDEEEAIAAPSAIALMANDQILVVAPADSIGATPINRLVLIGNDGQVSMPLNGDAFETQLPETVLPLSSNTALIGGTLIDPARPGHFALARIAIPIMANADISGEVLDINGEPVIGAQVSLQGGATATTQTDENGAFSFEGLNAGLSYTLSAALDTMPLNGVSTLDLILINQHILGLNLFGGPLPYLAADINNTSSITILDMIGIRKAILGISTTVGDNPSWKFVPQAFTFSSPSNPWATDIPSTISINALPLEGVADADFVGIKMGDVNGDADTGN</sequence>
<organism evidence="1 2">
    <name type="scientific">Phaeodactylibacter luteus</name>
    <dbReference type="NCBI Taxonomy" id="1564516"/>
    <lineage>
        <taxon>Bacteria</taxon>
        <taxon>Pseudomonadati</taxon>
        <taxon>Bacteroidota</taxon>
        <taxon>Saprospiria</taxon>
        <taxon>Saprospirales</taxon>
        <taxon>Haliscomenobacteraceae</taxon>
        <taxon>Phaeodactylibacter</taxon>
    </lineage>
</organism>
<dbReference type="GO" id="GO:0000272">
    <property type="term" value="P:polysaccharide catabolic process"/>
    <property type="evidence" value="ECO:0007669"/>
    <property type="project" value="InterPro"/>
</dbReference>
<dbReference type="PANTHER" id="PTHR31778:SF2">
    <property type="entry name" value="BUD SITE SELECTION PROTEIN RAX2"/>
    <property type="match status" value="1"/>
</dbReference>
<name>A0A5C6RHY5_9BACT</name>
<comment type="caution">
    <text evidence="1">The sequence shown here is derived from an EMBL/GenBank/DDBJ whole genome shotgun (WGS) entry which is preliminary data.</text>
</comment>